<proteinExistence type="predicted"/>
<dbReference type="InterPro" id="IPR025668">
    <property type="entry name" value="Tnp_DDE_dom"/>
</dbReference>
<dbReference type="EMBL" id="VNHT01000075">
    <property type="protein sequence ID" value="TYP78366.1"/>
    <property type="molecule type" value="Genomic_DNA"/>
</dbReference>
<reference evidence="2 3" key="1">
    <citation type="submission" date="2019-07" db="EMBL/GenBank/DDBJ databases">
        <title>Active sludge and wastewater microbial communities from Klosterneuburg, Austria.</title>
        <authorList>
            <person name="Wagner M."/>
        </authorList>
    </citation>
    <scope>NUCLEOTIDE SEQUENCE [LARGE SCALE GENOMIC DNA]</scope>
    <source>
        <strain evidence="2 3">Nm2</strain>
    </source>
</reference>
<dbReference type="RefSeq" id="WP_052752126.1">
    <property type="nucleotide sequence ID" value="NZ_CP011451.1"/>
</dbReference>
<name>A0A5D3Y7W8_9PROT</name>
<sequence>MLTEKSYQYYNCWDKITVGNKDNCDPVPELTRSLFGKLSGDRGYISQPLFEQLREQGVQLVSKPTQEHEKQAVAAV</sequence>
<comment type="caution">
    <text evidence="2">The sequence shown here is derived from an EMBL/GenBank/DDBJ whole genome shotgun (WGS) entry which is preliminary data.</text>
</comment>
<dbReference type="OrthoDB" id="5620529at2"/>
<evidence type="ECO:0000259" key="1">
    <source>
        <dbReference type="Pfam" id="PF13612"/>
    </source>
</evidence>
<protein>
    <submittedName>
        <fullName evidence="2">DDE family transposase</fullName>
    </submittedName>
</protein>
<evidence type="ECO:0000313" key="2">
    <source>
        <dbReference type="EMBL" id="TYP78366.1"/>
    </source>
</evidence>
<accession>A0A5D3Y7W8</accession>
<dbReference type="Pfam" id="PF13612">
    <property type="entry name" value="DDE_Tnp_1_3"/>
    <property type="match status" value="1"/>
</dbReference>
<evidence type="ECO:0000313" key="3">
    <source>
        <dbReference type="Proteomes" id="UP000324176"/>
    </source>
</evidence>
<feature type="domain" description="Transposase DDE" evidence="1">
    <location>
        <begin position="15"/>
        <end position="72"/>
    </location>
</feature>
<gene>
    <name evidence="2" type="ORF">BCL69_107520</name>
</gene>
<organism evidence="2 3">
    <name type="scientific">Nitrosomonas communis</name>
    <dbReference type="NCBI Taxonomy" id="44574"/>
    <lineage>
        <taxon>Bacteria</taxon>
        <taxon>Pseudomonadati</taxon>
        <taxon>Pseudomonadota</taxon>
        <taxon>Betaproteobacteria</taxon>
        <taxon>Nitrosomonadales</taxon>
        <taxon>Nitrosomonadaceae</taxon>
        <taxon>Nitrosomonas</taxon>
    </lineage>
</organism>
<dbReference type="AlphaFoldDB" id="A0A5D3Y7W8"/>
<dbReference type="Proteomes" id="UP000324176">
    <property type="component" value="Unassembled WGS sequence"/>
</dbReference>